<protein>
    <recommendedName>
        <fullName evidence="1">UBA domain-containing protein</fullName>
    </recommendedName>
</protein>
<evidence type="ECO:0000259" key="1">
    <source>
        <dbReference type="PROSITE" id="PS50030"/>
    </source>
</evidence>
<dbReference type="Pfam" id="PF00627">
    <property type="entry name" value="UBA"/>
    <property type="match status" value="1"/>
</dbReference>
<dbReference type="Proteomes" id="UP001470230">
    <property type="component" value="Unassembled WGS sequence"/>
</dbReference>
<reference evidence="2 3" key="1">
    <citation type="submission" date="2024-04" db="EMBL/GenBank/DDBJ databases">
        <title>Tritrichomonas musculus Genome.</title>
        <authorList>
            <person name="Alves-Ferreira E."/>
            <person name="Grigg M."/>
            <person name="Lorenzi H."/>
            <person name="Galac M."/>
        </authorList>
    </citation>
    <scope>NUCLEOTIDE SEQUENCE [LARGE SCALE GENOMIC DNA]</scope>
    <source>
        <strain evidence="2 3">EAF2021</strain>
    </source>
</reference>
<dbReference type="InterPro" id="IPR015940">
    <property type="entry name" value="UBA"/>
</dbReference>
<dbReference type="InterPro" id="IPR009060">
    <property type="entry name" value="UBA-like_sf"/>
</dbReference>
<gene>
    <name evidence="2" type="ORF">M9Y10_019262</name>
</gene>
<comment type="caution">
    <text evidence="2">The sequence shown here is derived from an EMBL/GenBank/DDBJ whole genome shotgun (WGS) entry which is preliminary data.</text>
</comment>
<name>A0ABR2HJ25_9EUKA</name>
<dbReference type="Gene3D" id="1.10.8.10">
    <property type="entry name" value="DNA helicase RuvA subunit, C-terminal domain"/>
    <property type="match status" value="2"/>
</dbReference>
<feature type="domain" description="UBA" evidence="1">
    <location>
        <begin position="1"/>
        <end position="29"/>
    </location>
</feature>
<evidence type="ECO:0000313" key="2">
    <source>
        <dbReference type="EMBL" id="KAK8848206.1"/>
    </source>
</evidence>
<accession>A0ABR2HJ25</accession>
<keyword evidence="3" id="KW-1185">Reference proteome</keyword>
<dbReference type="PROSITE" id="PS50030">
    <property type="entry name" value="UBA"/>
    <property type="match status" value="1"/>
</dbReference>
<organism evidence="2 3">
    <name type="scientific">Tritrichomonas musculus</name>
    <dbReference type="NCBI Taxonomy" id="1915356"/>
    <lineage>
        <taxon>Eukaryota</taxon>
        <taxon>Metamonada</taxon>
        <taxon>Parabasalia</taxon>
        <taxon>Tritrichomonadida</taxon>
        <taxon>Tritrichomonadidae</taxon>
        <taxon>Tritrichomonas</taxon>
    </lineage>
</organism>
<dbReference type="SUPFAM" id="SSF46934">
    <property type="entry name" value="UBA-like"/>
    <property type="match status" value="2"/>
</dbReference>
<dbReference type="EMBL" id="JAPFFF010000027">
    <property type="protein sequence ID" value="KAK8848206.1"/>
    <property type="molecule type" value="Genomic_DNA"/>
</dbReference>
<proteinExistence type="predicted"/>
<sequence length="79" mass="8895">MGFDKIACEEALQLANNDINIAITLLISEAETGEKPNVNEDNDLINQLASIGFDRKLCKQALINTNKPGSTRNKFRRFW</sequence>
<evidence type="ECO:0000313" key="3">
    <source>
        <dbReference type="Proteomes" id="UP001470230"/>
    </source>
</evidence>